<dbReference type="Gene3D" id="3.90.79.10">
    <property type="entry name" value="Nucleoside Triphosphate Pyrophosphohydrolase"/>
    <property type="match status" value="1"/>
</dbReference>
<dbReference type="InterPro" id="IPR020084">
    <property type="entry name" value="NUDIX_hydrolase_CS"/>
</dbReference>
<keyword evidence="9" id="KW-1185">Reference proteome</keyword>
<dbReference type="PANTHER" id="PTHR12992">
    <property type="entry name" value="NUDIX HYDROLASE"/>
    <property type="match status" value="1"/>
</dbReference>
<proteinExistence type="predicted"/>
<accession>A0A1I3BB59</accession>
<dbReference type="Pfam" id="PF00293">
    <property type="entry name" value="NUDIX"/>
    <property type="match status" value="1"/>
</dbReference>
<evidence type="ECO:0000256" key="4">
    <source>
        <dbReference type="ARBA" id="ARBA00022801"/>
    </source>
</evidence>
<dbReference type="PROSITE" id="PS00893">
    <property type="entry name" value="NUDIX_BOX"/>
    <property type="match status" value="1"/>
</dbReference>
<keyword evidence="6" id="KW-0464">Manganese</keyword>
<keyword evidence="5" id="KW-0460">Magnesium</keyword>
<dbReference type="Proteomes" id="UP000198668">
    <property type="component" value="Unassembled WGS sequence"/>
</dbReference>
<dbReference type="PANTHER" id="PTHR12992:SF11">
    <property type="entry name" value="MITOCHONDRIAL COENZYME A DIPHOSPHATASE NUDT8"/>
    <property type="match status" value="1"/>
</dbReference>
<evidence type="ECO:0000256" key="1">
    <source>
        <dbReference type="ARBA" id="ARBA00001936"/>
    </source>
</evidence>
<comment type="cofactor">
    <cofactor evidence="2">
        <name>Mg(2+)</name>
        <dbReference type="ChEBI" id="CHEBI:18420"/>
    </cofactor>
</comment>
<dbReference type="InterPro" id="IPR015797">
    <property type="entry name" value="NUDIX_hydrolase-like_dom_sf"/>
</dbReference>
<dbReference type="PROSITE" id="PS51462">
    <property type="entry name" value="NUDIX"/>
    <property type="match status" value="1"/>
</dbReference>
<evidence type="ECO:0000313" key="8">
    <source>
        <dbReference type="EMBL" id="SFH59557.1"/>
    </source>
</evidence>
<evidence type="ECO:0000313" key="9">
    <source>
        <dbReference type="Proteomes" id="UP000198668"/>
    </source>
</evidence>
<feature type="domain" description="Nudix hydrolase" evidence="7">
    <location>
        <begin position="20"/>
        <end position="151"/>
    </location>
</feature>
<dbReference type="SUPFAM" id="SSF55811">
    <property type="entry name" value="Nudix"/>
    <property type="match status" value="1"/>
</dbReference>
<evidence type="ECO:0000256" key="6">
    <source>
        <dbReference type="ARBA" id="ARBA00023211"/>
    </source>
</evidence>
<dbReference type="InterPro" id="IPR045121">
    <property type="entry name" value="CoAse"/>
</dbReference>
<keyword evidence="3" id="KW-0479">Metal-binding</keyword>
<dbReference type="EMBL" id="FOQE01000005">
    <property type="protein sequence ID" value="SFH59557.1"/>
    <property type="molecule type" value="Genomic_DNA"/>
</dbReference>
<dbReference type="CDD" id="cd03426">
    <property type="entry name" value="NUDIX_CoAse_Nudt7"/>
    <property type="match status" value="1"/>
</dbReference>
<dbReference type="GO" id="GO:0010945">
    <property type="term" value="F:coenzyme A diphosphatase activity"/>
    <property type="evidence" value="ECO:0007669"/>
    <property type="project" value="InterPro"/>
</dbReference>
<dbReference type="GO" id="GO:0046872">
    <property type="term" value="F:metal ion binding"/>
    <property type="evidence" value="ECO:0007669"/>
    <property type="project" value="UniProtKB-KW"/>
</dbReference>
<reference evidence="8 9" key="1">
    <citation type="submission" date="2016-10" db="EMBL/GenBank/DDBJ databases">
        <authorList>
            <person name="de Groot N.N."/>
        </authorList>
    </citation>
    <scope>NUCLEOTIDE SEQUENCE [LARGE SCALE GENOMIC DNA]</scope>
    <source>
        <strain evidence="8 9">DSM 27630</strain>
    </source>
</reference>
<dbReference type="InterPro" id="IPR000086">
    <property type="entry name" value="NUDIX_hydrolase_dom"/>
</dbReference>
<evidence type="ECO:0000256" key="5">
    <source>
        <dbReference type="ARBA" id="ARBA00022842"/>
    </source>
</evidence>
<evidence type="ECO:0000256" key="3">
    <source>
        <dbReference type="ARBA" id="ARBA00022723"/>
    </source>
</evidence>
<sequence length="204" mass="23740">MFESIEHALSSYVPQLIGQQRHFSVLIPIILIDQEPHLLYEVRSQNISQPGDTSFPGGAVEKGETFRQAAVRETMEELNLSRQSIKVLGELDYIATEQVLIRSFVAYLPHVAIEDIDVNEEVDQLFTIPLRYILQHEPVYHSLDLSIRHPQDFPFDQIPNGKQYPWRKAQHLIPFYELKDHFLWGYTASFTSQLSLFLKENQLF</sequence>
<dbReference type="RefSeq" id="WP_245741781.1">
    <property type="nucleotide sequence ID" value="NZ_FOQE01000005.1"/>
</dbReference>
<protein>
    <submittedName>
        <fullName evidence="8">NUDIX domain-containing protein</fullName>
    </submittedName>
</protein>
<dbReference type="AlphaFoldDB" id="A0A1I3BB59"/>
<comment type="cofactor">
    <cofactor evidence="1">
        <name>Mn(2+)</name>
        <dbReference type="ChEBI" id="CHEBI:29035"/>
    </cofactor>
</comment>
<evidence type="ECO:0000256" key="2">
    <source>
        <dbReference type="ARBA" id="ARBA00001946"/>
    </source>
</evidence>
<name>A0A1I3BB59_9LACT</name>
<gene>
    <name evidence="8" type="ORF">SAMN04489868_10557</name>
</gene>
<keyword evidence="4" id="KW-0378">Hydrolase</keyword>
<evidence type="ECO:0000259" key="7">
    <source>
        <dbReference type="PROSITE" id="PS51462"/>
    </source>
</evidence>
<organism evidence="8 9">
    <name type="scientific">Pisciglobus halotolerans</name>
    <dbReference type="NCBI Taxonomy" id="745365"/>
    <lineage>
        <taxon>Bacteria</taxon>
        <taxon>Bacillati</taxon>
        <taxon>Bacillota</taxon>
        <taxon>Bacilli</taxon>
        <taxon>Lactobacillales</taxon>
        <taxon>Carnobacteriaceae</taxon>
    </lineage>
</organism>